<dbReference type="PANTHER" id="PTHR21562">
    <property type="entry name" value="NOTUM-RELATED"/>
    <property type="match status" value="1"/>
</dbReference>
<keyword evidence="3" id="KW-1185">Reference proteome</keyword>
<dbReference type="PANTHER" id="PTHR21562:SF83">
    <property type="entry name" value="PECTIN ACETYLESTERASE 4"/>
    <property type="match status" value="1"/>
</dbReference>
<evidence type="ECO:0000256" key="1">
    <source>
        <dbReference type="SAM" id="MobiDB-lite"/>
    </source>
</evidence>
<proteinExistence type="predicted"/>
<sequence>MLLGAAACSSGSEAKPGADRDGGVIDISGDDAGGAFGEAPTCPPSQPGIPIITLPNTWTWIPVPEAKCRDGKPTGMGVRLKPGSKKLFIYLQGGGACFNGASCGLTASSFDRGGFDSWKDTYGHWGIMNDANPKNPVKDWSAVFIPYCSGDIFGGSVESANVPSGPPNQRFTGVANMNAYLKRIIGTFSDVDQVLLTGSSAGGYGASVSYDRVATALCPRPVVLIDDAGPILSDSYFAPCLQKRLRGVWNLDATLPSGCRSCGGADASVGGGMVNAVPYVIRQFPKGRFGLISSNQDWSIRQFMSFGENNCAALDGIPLGYDGAKFSKGLLELRDVYLKPAGNAGTYFVSGDTHTFLTTDAFFSTTVQNVALPDWVAGLLRGDKPGHVGP</sequence>
<gene>
    <name evidence="2" type="ORF">LZC94_27280</name>
</gene>
<name>A0ABZ2LLD5_9BACT</name>
<dbReference type="Pfam" id="PF03283">
    <property type="entry name" value="PAE"/>
    <property type="match status" value="1"/>
</dbReference>
<organism evidence="2 3">
    <name type="scientific">Pendulispora albinea</name>
    <dbReference type="NCBI Taxonomy" id="2741071"/>
    <lineage>
        <taxon>Bacteria</taxon>
        <taxon>Pseudomonadati</taxon>
        <taxon>Myxococcota</taxon>
        <taxon>Myxococcia</taxon>
        <taxon>Myxococcales</taxon>
        <taxon>Sorangiineae</taxon>
        <taxon>Pendulisporaceae</taxon>
        <taxon>Pendulispora</taxon>
    </lineage>
</organism>
<accession>A0ABZ2LLD5</accession>
<dbReference type="RefSeq" id="WP_394821172.1">
    <property type="nucleotide sequence ID" value="NZ_CP089984.1"/>
</dbReference>
<evidence type="ECO:0000313" key="3">
    <source>
        <dbReference type="Proteomes" id="UP001370348"/>
    </source>
</evidence>
<feature type="region of interest" description="Disordered" evidence="1">
    <location>
        <begin position="1"/>
        <end position="23"/>
    </location>
</feature>
<reference evidence="2 3" key="1">
    <citation type="submission" date="2021-12" db="EMBL/GenBank/DDBJ databases">
        <title>Discovery of the Pendulisporaceae a myxobacterial family with distinct sporulation behavior and unique specialized metabolism.</title>
        <authorList>
            <person name="Garcia R."/>
            <person name="Popoff A."/>
            <person name="Bader C.D."/>
            <person name="Loehr J."/>
            <person name="Walesch S."/>
            <person name="Walt C."/>
            <person name="Boldt J."/>
            <person name="Bunk B."/>
            <person name="Haeckl F.J.F.P.J."/>
            <person name="Gunesch A.P."/>
            <person name="Birkelbach J."/>
            <person name="Nuebel U."/>
            <person name="Pietschmann T."/>
            <person name="Bach T."/>
            <person name="Mueller R."/>
        </authorList>
    </citation>
    <scope>NUCLEOTIDE SEQUENCE [LARGE SCALE GENOMIC DNA]</scope>
    <source>
        <strain evidence="2 3">MSr11954</strain>
    </source>
</reference>
<dbReference type="EMBL" id="CP089984">
    <property type="protein sequence ID" value="WXB11552.1"/>
    <property type="molecule type" value="Genomic_DNA"/>
</dbReference>
<protein>
    <submittedName>
        <fullName evidence="2">Pectinacetylesterase family protein</fullName>
    </submittedName>
</protein>
<dbReference type="Proteomes" id="UP001370348">
    <property type="component" value="Chromosome"/>
</dbReference>
<evidence type="ECO:0000313" key="2">
    <source>
        <dbReference type="EMBL" id="WXB11552.1"/>
    </source>
</evidence>
<dbReference type="InterPro" id="IPR004963">
    <property type="entry name" value="PAE/NOTUM"/>
</dbReference>